<accession>A0A4Z0A6B2</accession>
<evidence type="ECO:0000256" key="1">
    <source>
        <dbReference type="SAM" id="Phobius"/>
    </source>
</evidence>
<reference evidence="3 4" key="1">
    <citation type="submission" date="2019-02" db="EMBL/GenBank/DDBJ databases">
        <title>Genome sequencing of the rare red list fungi Hericium alpestre (H. flagellum).</title>
        <authorList>
            <person name="Buettner E."/>
            <person name="Kellner H."/>
        </authorList>
    </citation>
    <scope>NUCLEOTIDE SEQUENCE [LARGE SCALE GENOMIC DNA]</scope>
    <source>
        <strain evidence="3 4">DSM 108284</strain>
    </source>
</reference>
<dbReference type="Proteomes" id="UP000298061">
    <property type="component" value="Unassembled WGS sequence"/>
</dbReference>
<dbReference type="OrthoDB" id="3053835at2759"/>
<proteinExistence type="predicted"/>
<protein>
    <recommendedName>
        <fullName evidence="2">DUF6534 domain-containing protein</fullName>
    </recommendedName>
</protein>
<dbReference type="PANTHER" id="PTHR40465">
    <property type="entry name" value="CHROMOSOME 1, WHOLE GENOME SHOTGUN SEQUENCE"/>
    <property type="match status" value="1"/>
</dbReference>
<organism evidence="3 4">
    <name type="scientific">Hericium alpestre</name>
    <dbReference type="NCBI Taxonomy" id="135208"/>
    <lineage>
        <taxon>Eukaryota</taxon>
        <taxon>Fungi</taxon>
        <taxon>Dikarya</taxon>
        <taxon>Basidiomycota</taxon>
        <taxon>Agaricomycotina</taxon>
        <taxon>Agaricomycetes</taxon>
        <taxon>Russulales</taxon>
        <taxon>Hericiaceae</taxon>
        <taxon>Hericium</taxon>
    </lineage>
</organism>
<dbReference type="InterPro" id="IPR045339">
    <property type="entry name" value="DUF6534"/>
</dbReference>
<name>A0A4Z0A6B2_9AGAM</name>
<evidence type="ECO:0000313" key="3">
    <source>
        <dbReference type="EMBL" id="TFY81198.1"/>
    </source>
</evidence>
<keyword evidence="1" id="KW-1133">Transmembrane helix</keyword>
<keyword evidence="4" id="KW-1185">Reference proteome</keyword>
<feature type="transmembrane region" description="Helical" evidence="1">
    <location>
        <begin position="90"/>
        <end position="116"/>
    </location>
</feature>
<sequence>MYYLSFPKDRTWIKFTVYGLFIIDTFHTVIVTDVGWSFLCTGWGDLNALRFTSWGFNIIPLSEESTLAAAWVQFFFAWRIRTLGMQGSHPWIWQAVTLLIVLVALAQGSAGIAAGIRFTLLADIEQFHIIYGSASVRAISSETDLTDVLVLQTWLAGSAACDVLIAVSMVILLSSAKKRAYGEKSDRLLSRLIRMTVETGAVTATAAVLDLAFFLGQAQNNLHLLMCVLTFPPADDPLSIAYIQGAAPRKAVY</sequence>
<feature type="transmembrane region" description="Helical" evidence="1">
    <location>
        <begin position="154"/>
        <end position="174"/>
    </location>
</feature>
<dbReference type="Pfam" id="PF20152">
    <property type="entry name" value="DUF6534"/>
    <property type="match status" value="1"/>
</dbReference>
<evidence type="ECO:0000313" key="4">
    <source>
        <dbReference type="Proteomes" id="UP000298061"/>
    </source>
</evidence>
<feature type="transmembrane region" description="Helical" evidence="1">
    <location>
        <begin position="58"/>
        <end position="78"/>
    </location>
</feature>
<feature type="transmembrane region" description="Helical" evidence="1">
    <location>
        <begin position="195"/>
        <end position="216"/>
    </location>
</feature>
<evidence type="ECO:0000259" key="2">
    <source>
        <dbReference type="Pfam" id="PF20152"/>
    </source>
</evidence>
<feature type="transmembrane region" description="Helical" evidence="1">
    <location>
        <begin position="12"/>
        <end position="38"/>
    </location>
</feature>
<gene>
    <name evidence="3" type="ORF">EWM64_g2814</name>
</gene>
<keyword evidence="1" id="KW-0472">Membrane</keyword>
<feature type="domain" description="DUF6534" evidence="2">
    <location>
        <begin position="158"/>
        <end position="226"/>
    </location>
</feature>
<dbReference type="STRING" id="135208.A0A4Z0A6B2"/>
<dbReference type="AlphaFoldDB" id="A0A4Z0A6B2"/>
<dbReference type="PANTHER" id="PTHR40465:SF1">
    <property type="entry name" value="DUF6534 DOMAIN-CONTAINING PROTEIN"/>
    <property type="match status" value="1"/>
</dbReference>
<comment type="caution">
    <text evidence="3">The sequence shown here is derived from an EMBL/GenBank/DDBJ whole genome shotgun (WGS) entry which is preliminary data.</text>
</comment>
<keyword evidence="1" id="KW-0812">Transmembrane</keyword>
<dbReference type="EMBL" id="SFCI01000239">
    <property type="protein sequence ID" value="TFY81198.1"/>
    <property type="molecule type" value="Genomic_DNA"/>
</dbReference>